<feature type="transmembrane region" description="Helical" evidence="1">
    <location>
        <begin position="85"/>
        <end position="106"/>
    </location>
</feature>
<gene>
    <name evidence="2" type="ORF">C1704_04830</name>
</gene>
<keyword evidence="1" id="KW-0812">Transmembrane</keyword>
<reference evidence="2 3" key="1">
    <citation type="submission" date="2018-02" db="EMBL/GenBank/DDBJ databases">
        <title>Reclassifiation of [Polyangium] brachysporum DSM 7029 as Guopingzhaonella breviflexa gen. nov., sp. nov., a member of the family Comamonadaceae.</title>
        <authorList>
            <person name="Tang B."/>
        </authorList>
    </citation>
    <scope>NUCLEOTIDE SEQUENCE [LARGE SCALE GENOMIC DNA]</scope>
    <source>
        <strain evidence="2 3">BCRC 80649</strain>
    </source>
</reference>
<keyword evidence="1" id="KW-1133">Transmembrane helix</keyword>
<accession>A0A2S5SXI5</accession>
<keyword evidence="1" id="KW-0472">Membrane</keyword>
<dbReference type="EMBL" id="PSNX01000003">
    <property type="protein sequence ID" value="PPE67483.1"/>
    <property type="molecule type" value="Genomic_DNA"/>
</dbReference>
<sequence length="124" mass="13382">MFGRIVINVVLALALGSAGGYLLAQDVLFLPAKAPPAAGTLFAGWSLWSLSLSLFALAGFAMLAARDWWAERTHHAPLTPRISRWLRYGLTLVLAGSALVLAFAMAEEFQEPVMEDRGLPTLVT</sequence>
<comment type="caution">
    <text evidence="2">The sequence shown here is derived from an EMBL/GenBank/DDBJ whole genome shotgun (WGS) entry which is preliminary data.</text>
</comment>
<proteinExistence type="predicted"/>
<evidence type="ECO:0000313" key="3">
    <source>
        <dbReference type="Proteomes" id="UP000238605"/>
    </source>
</evidence>
<dbReference type="AlphaFoldDB" id="A0A2S5SXI5"/>
<evidence type="ECO:0000256" key="1">
    <source>
        <dbReference type="SAM" id="Phobius"/>
    </source>
</evidence>
<dbReference type="Proteomes" id="UP000238605">
    <property type="component" value="Unassembled WGS sequence"/>
</dbReference>
<evidence type="ECO:0000313" key="2">
    <source>
        <dbReference type="EMBL" id="PPE67483.1"/>
    </source>
</evidence>
<feature type="transmembrane region" description="Helical" evidence="1">
    <location>
        <begin position="40"/>
        <end position="64"/>
    </location>
</feature>
<dbReference type="RefSeq" id="WP_104301510.1">
    <property type="nucleotide sequence ID" value="NZ_PSNX01000003.1"/>
</dbReference>
<name>A0A2S5SXI5_9BURK</name>
<organism evidence="2 3">
    <name type="scientific">Caldimonas caldifontis</name>
    <dbReference type="NCBI Taxonomy" id="1452508"/>
    <lineage>
        <taxon>Bacteria</taxon>
        <taxon>Pseudomonadati</taxon>
        <taxon>Pseudomonadota</taxon>
        <taxon>Betaproteobacteria</taxon>
        <taxon>Burkholderiales</taxon>
        <taxon>Sphaerotilaceae</taxon>
        <taxon>Caldimonas</taxon>
    </lineage>
</organism>
<keyword evidence="3" id="KW-1185">Reference proteome</keyword>
<protein>
    <submittedName>
        <fullName evidence="2">Uncharacterized protein</fullName>
    </submittedName>
</protein>